<organism evidence="6 7">
    <name type="scientific">Sedimenticola selenatireducens</name>
    <dbReference type="NCBI Taxonomy" id="191960"/>
    <lineage>
        <taxon>Bacteria</taxon>
        <taxon>Pseudomonadati</taxon>
        <taxon>Pseudomonadota</taxon>
        <taxon>Gammaproteobacteria</taxon>
        <taxon>Chromatiales</taxon>
        <taxon>Sedimenticolaceae</taxon>
        <taxon>Sedimenticola</taxon>
    </lineage>
</organism>
<protein>
    <recommendedName>
        <fullName evidence="4">Ribosomal protein uL3 glutamine methyltransferase</fullName>
        <shortName evidence="4">uL3 MTase</shortName>
        <ecNumber evidence="4">2.1.1.298</ecNumber>
    </recommendedName>
    <alternativeName>
        <fullName evidence="4">N5-glutamine methyltransferase PrmB</fullName>
    </alternativeName>
</protein>
<keyword evidence="1 4" id="KW-0489">Methyltransferase</keyword>
<keyword evidence="6" id="KW-0689">Ribosomal protein</keyword>
<evidence type="ECO:0000256" key="4">
    <source>
        <dbReference type="HAMAP-Rule" id="MF_02125"/>
    </source>
</evidence>
<dbReference type="Pfam" id="PF05175">
    <property type="entry name" value="MTS"/>
    <property type="match status" value="1"/>
</dbReference>
<keyword evidence="3 4" id="KW-0949">S-adenosyl-L-methionine</keyword>
<evidence type="ECO:0000256" key="2">
    <source>
        <dbReference type="ARBA" id="ARBA00022679"/>
    </source>
</evidence>
<comment type="catalytic activity">
    <reaction evidence="4">
        <text>L-glutaminyl-[ribosomal protein uL3] + S-adenosyl-L-methionine = N(5)-methyl-L-glutaminyl-[ribosomal protein uL3] + S-adenosyl-L-homocysteine + H(+)</text>
        <dbReference type="Rhea" id="RHEA:45020"/>
        <dbReference type="Rhea" id="RHEA-COMP:11063"/>
        <dbReference type="Rhea" id="RHEA-COMP:11064"/>
        <dbReference type="ChEBI" id="CHEBI:15378"/>
        <dbReference type="ChEBI" id="CHEBI:30011"/>
        <dbReference type="ChEBI" id="CHEBI:57856"/>
        <dbReference type="ChEBI" id="CHEBI:59789"/>
        <dbReference type="ChEBI" id="CHEBI:61891"/>
        <dbReference type="EC" id="2.1.1.298"/>
    </reaction>
</comment>
<dbReference type="Gene3D" id="3.40.50.150">
    <property type="entry name" value="Vaccinia Virus protein VP39"/>
    <property type="match status" value="1"/>
</dbReference>
<dbReference type="GO" id="GO:0036009">
    <property type="term" value="F:protein-glutamine N-methyltransferase activity"/>
    <property type="evidence" value="ECO:0007669"/>
    <property type="project" value="UniProtKB-UniRule"/>
</dbReference>
<dbReference type="InterPro" id="IPR002052">
    <property type="entry name" value="DNA_methylase_N6_adenine_CS"/>
</dbReference>
<dbReference type="GO" id="GO:0003676">
    <property type="term" value="F:nucleic acid binding"/>
    <property type="evidence" value="ECO:0007669"/>
    <property type="project" value="InterPro"/>
</dbReference>
<dbReference type="InterPro" id="IPR004556">
    <property type="entry name" value="HemK-like"/>
</dbReference>
<dbReference type="Proteomes" id="UP000235015">
    <property type="component" value="Unassembled WGS sequence"/>
</dbReference>
<dbReference type="CDD" id="cd02440">
    <property type="entry name" value="AdoMet_MTases"/>
    <property type="match status" value="1"/>
</dbReference>
<feature type="domain" description="Methyltransferase small" evidence="5">
    <location>
        <begin position="126"/>
        <end position="208"/>
    </location>
</feature>
<reference evidence="6 7" key="1">
    <citation type="submission" date="2017-11" db="EMBL/GenBank/DDBJ databases">
        <title>Genome-resolved metagenomics identifies genetic mobility, metabolic interactions, and unexpected diversity in perchlorate-reducing communities.</title>
        <authorList>
            <person name="Barnum T.P."/>
            <person name="Figueroa I.A."/>
            <person name="Carlstrom C.I."/>
            <person name="Lucas L.N."/>
            <person name="Engelbrektson A.L."/>
            <person name="Coates J.D."/>
        </authorList>
    </citation>
    <scope>NUCLEOTIDE SEQUENCE [LARGE SCALE GENOMIC DNA]</scope>
    <source>
        <strain evidence="6">BM301</strain>
    </source>
</reference>
<dbReference type="RefSeq" id="WP_273440867.1">
    <property type="nucleotide sequence ID" value="NZ_PKUN01000030.1"/>
</dbReference>
<comment type="caution">
    <text evidence="6">The sequence shown here is derived from an EMBL/GenBank/DDBJ whole genome shotgun (WGS) entry which is preliminary data.</text>
</comment>
<evidence type="ECO:0000313" key="6">
    <source>
        <dbReference type="EMBL" id="PLX59831.1"/>
    </source>
</evidence>
<dbReference type="GO" id="GO:0032259">
    <property type="term" value="P:methylation"/>
    <property type="evidence" value="ECO:0007669"/>
    <property type="project" value="UniProtKB-KW"/>
</dbReference>
<dbReference type="AlphaFoldDB" id="A0A2N6CRX3"/>
<dbReference type="PIRSF" id="PIRSF037167">
    <property type="entry name" value="Mtase_YfcB_prd"/>
    <property type="match status" value="1"/>
</dbReference>
<evidence type="ECO:0000259" key="5">
    <source>
        <dbReference type="Pfam" id="PF05175"/>
    </source>
</evidence>
<comment type="function">
    <text evidence="4">Methylates ribosomal protein uL3 on a specific glutamine residue.</text>
</comment>
<dbReference type="NCBIfam" id="TIGR03533">
    <property type="entry name" value="L3_gln_methyl"/>
    <property type="match status" value="1"/>
</dbReference>
<dbReference type="FunFam" id="3.40.50.150:FF:000042">
    <property type="entry name" value="50S ribosomal protein L3 glutamine methyltransferase"/>
    <property type="match status" value="1"/>
</dbReference>
<gene>
    <name evidence="4" type="primary">prmB</name>
    <name evidence="6" type="ORF">C0630_18115</name>
</gene>
<dbReference type="EMBL" id="PKUN01000030">
    <property type="protein sequence ID" value="PLX59831.1"/>
    <property type="molecule type" value="Genomic_DNA"/>
</dbReference>
<dbReference type="GO" id="GO:0005840">
    <property type="term" value="C:ribosome"/>
    <property type="evidence" value="ECO:0007669"/>
    <property type="project" value="UniProtKB-KW"/>
</dbReference>
<dbReference type="STRING" id="1111735.GCA_000428045_03132"/>
<dbReference type="PANTHER" id="PTHR47806:SF1">
    <property type="entry name" value="RIBOSOMAL PROTEIN UL3 GLUTAMINE METHYLTRANSFERASE"/>
    <property type="match status" value="1"/>
</dbReference>
<dbReference type="InterPro" id="IPR007848">
    <property type="entry name" value="Small_mtfrase_dom"/>
</dbReference>
<dbReference type="InterPro" id="IPR017127">
    <property type="entry name" value="Ribosome_uL3_MTase"/>
</dbReference>
<dbReference type="HAMAP" id="MF_02125">
    <property type="entry name" value="L3_methyltr_PrmB"/>
    <property type="match status" value="1"/>
</dbReference>
<evidence type="ECO:0000256" key="1">
    <source>
        <dbReference type="ARBA" id="ARBA00022603"/>
    </source>
</evidence>
<proteinExistence type="inferred from homology"/>
<evidence type="ECO:0000256" key="3">
    <source>
        <dbReference type="ARBA" id="ARBA00022691"/>
    </source>
</evidence>
<evidence type="ECO:0000313" key="7">
    <source>
        <dbReference type="Proteomes" id="UP000235015"/>
    </source>
</evidence>
<sequence>MTDAIENLNTLRDFIRWGASRFTEAGLYYGHGTDNPFDEAIRLTLHALYLPQDLPPAYLEASLTPDEKERVYSLFQERIIRRIPAAYLTHEATFAGLDFYINDKVLVPRSPIAELIEAHFEPWIQSETVSRVLDLCTGSGCIAIGCAYAFEEADVDAVDISAEALEVAAINIERHNLEGRVEAIRSDLFDGLRGRHYDIIVSNPPYVSLEEMEGLPDEYHQEPALGLAAGEDGLDIVCRILREAADYLEPEGILVVEVGNSEYALGERFPDVPFLWLDFERGGHGVFLLTAGQLNEYQDVFDEG</sequence>
<name>A0A2N6CRX3_9GAMM</name>
<keyword evidence="6" id="KW-0687">Ribonucleoprotein</keyword>
<dbReference type="InterPro" id="IPR029063">
    <property type="entry name" value="SAM-dependent_MTases_sf"/>
</dbReference>
<keyword evidence="2 4" id="KW-0808">Transferase</keyword>
<dbReference type="GO" id="GO:0005829">
    <property type="term" value="C:cytosol"/>
    <property type="evidence" value="ECO:0007669"/>
    <property type="project" value="TreeGrafter"/>
</dbReference>
<comment type="similarity">
    <text evidence="4">Belongs to the protein N5-glutamine methyltransferase family. PrmB subfamily.</text>
</comment>
<dbReference type="Gene3D" id="1.10.8.10">
    <property type="entry name" value="DNA helicase RuvA subunit, C-terminal domain"/>
    <property type="match status" value="1"/>
</dbReference>
<dbReference type="PANTHER" id="PTHR47806">
    <property type="entry name" value="50S RIBOSOMAL PROTEIN L3 GLUTAMINE METHYLTRANSFERASE"/>
    <property type="match status" value="1"/>
</dbReference>
<dbReference type="EC" id="2.1.1.298" evidence="4"/>
<dbReference type="SUPFAM" id="SSF53335">
    <property type="entry name" value="S-adenosyl-L-methionine-dependent methyltransferases"/>
    <property type="match status" value="1"/>
</dbReference>
<dbReference type="PROSITE" id="PS00092">
    <property type="entry name" value="N6_MTASE"/>
    <property type="match status" value="1"/>
</dbReference>
<accession>A0A2N6CRX3</accession>
<dbReference type="NCBIfam" id="TIGR00536">
    <property type="entry name" value="hemK_fam"/>
    <property type="match status" value="1"/>
</dbReference>